<sequence>MPRFIRKLLQVVNPNVATVDNVMASFSAMITDLKEVGDIANAKAEEAYDVSDRKFHEGTTHYREAARAQRMRVRLSDLIDPPKGKELDFTYEAPV</sequence>
<reference evidence="1" key="1">
    <citation type="submission" date="2021-04" db="EMBL/GenBank/DDBJ databases">
        <authorList>
            <person name="Zhang D.-C."/>
        </authorList>
    </citation>
    <scope>NUCLEOTIDE SEQUENCE</scope>
    <source>
        <strain evidence="1">CGMCC 1.15697</strain>
    </source>
</reference>
<dbReference type="AlphaFoldDB" id="A0A8J7SGF8"/>
<keyword evidence="2" id="KW-1185">Reference proteome</keyword>
<gene>
    <name evidence="1" type="ORF">KAJ83_01655</name>
</gene>
<protein>
    <submittedName>
        <fullName evidence="1">Uncharacterized protein</fullName>
    </submittedName>
</protein>
<dbReference type="Proteomes" id="UP000672602">
    <property type="component" value="Unassembled WGS sequence"/>
</dbReference>
<evidence type="ECO:0000313" key="2">
    <source>
        <dbReference type="Proteomes" id="UP000672602"/>
    </source>
</evidence>
<proteinExistence type="predicted"/>
<dbReference type="EMBL" id="JAGMWN010000001">
    <property type="protein sequence ID" value="MBP5855698.1"/>
    <property type="molecule type" value="Genomic_DNA"/>
</dbReference>
<accession>A0A8J7SGF8</accession>
<organism evidence="1 2">
    <name type="scientific">Marivibrio halodurans</name>
    <dbReference type="NCBI Taxonomy" id="2039722"/>
    <lineage>
        <taxon>Bacteria</taxon>
        <taxon>Pseudomonadati</taxon>
        <taxon>Pseudomonadota</taxon>
        <taxon>Alphaproteobacteria</taxon>
        <taxon>Rhodospirillales</taxon>
        <taxon>Rhodospirillaceae</taxon>
        <taxon>Marivibrio</taxon>
    </lineage>
</organism>
<name>A0A8J7SGF8_9PROT</name>
<evidence type="ECO:0000313" key="1">
    <source>
        <dbReference type="EMBL" id="MBP5855698.1"/>
    </source>
</evidence>
<comment type="caution">
    <text evidence="1">The sequence shown here is derived from an EMBL/GenBank/DDBJ whole genome shotgun (WGS) entry which is preliminary data.</text>
</comment>
<dbReference type="RefSeq" id="WP_210680276.1">
    <property type="nucleotide sequence ID" value="NZ_JAGMWN010000001.1"/>
</dbReference>